<reference evidence="2 3" key="1">
    <citation type="submission" date="2018-12" db="EMBL/GenBank/DDBJ databases">
        <title>Draft genome sequence of Embleya hyalina NBRC 13850T.</title>
        <authorList>
            <person name="Komaki H."/>
            <person name="Hosoyama A."/>
            <person name="Kimura A."/>
            <person name="Ichikawa N."/>
            <person name="Tamura T."/>
        </authorList>
    </citation>
    <scope>NUCLEOTIDE SEQUENCE [LARGE SCALE GENOMIC DNA]</scope>
    <source>
        <strain evidence="2 3">NBRC 13850</strain>
    </source>
</reference>
<keyword evidence="3" id="KW-1185">Reference proteome</keyword>
<dbReference type="Proteomes" id="UP000286931">
    <property type="component" value="Unassembled WGS sequence"/>
</dbReference>
<feature type="region of interest" description="Disordered" evidence="1">
    <location>
        <begin position="73"/>
        <end position="116"/>
    </location>
</feature>
<feature type="region of interest" description="Disordered" evidence="1">
    <location>
        <begin position="1"/>
        <end position="58"/>
    </location>
</feature>
<gene>
    <name evidence="2" type="ORF">EHYA_01184</name>
</gene>
<feature type="compositionally biased region" description="Basic residues" evidence="1">
    <location>
        <begin position="42"/>
        <end position="53"/>
    </location>
</feature>
<feature type="compositionally biased region" description="Low complexity" evidence="1">
    <location>
        <begin position="75"/>
        <end position="85"/>
    </location>
</feature>
<dbReference type="AlphaFoldDB" id="A0A401YG50"/>
<name>A0A401YG50_9ACTN</name>
<comment type="caution">
    <text evidence="2">The sequence shown here is derived from an EMBL/GenBank/DDBJ whole genome shotgun (WGS) entry which is preliminary data.</text>
</comment>
<feature type="compositionally biased region" description="Basic residues" evidence="1">
    <location>
        <begin position="193"/>
        <end position="205"/>
    </location>
</feature>
<feature type="compositionally biased region" description="Polar residues" evidence="1">
    <location>
        <begin position="245"/>
        <end position="254"/>
    </location>
</feature>
<feature type="region of interest" description="Disordered" evidence="1">
    <location>
        <begin position="149"/>
        <end position="254"/>
    </location>
</feature>
<accession>A0A401YG50</accession>
<organism evidence="2 3">
    <name type="scientific">Embleya hyalina</name>
    <dbReference type="NCBI Taxonomy" id="516124"/>
    <lineage>
        <taxon>Bacteria</taxon>
        <taxon>Bacillati</taxon>
        <taxon>Actinomycetota</taxon>
        <taxon>Actinomycetes</taxon>
        <taxon>Kitasatosporales</taxon>
        <taxon>Streptomycetaceae</taxon>
        <taxon>Embleya</taxon>
    </lineage>
</organism>
<protein>
    <submittedName>
        <fullName evidence="2">Uncharacterized protein</fullName>
    </submittedName>
</protein>
<sequence>MIEFPDAPSDVPPEPPKKAKESGPQSPDRILDRTRRITALTHRGRKRHARYRPAKQSMRVHSFADAAYRISIPPSRTSHTTTTTRTADEYRPRRRTIPGRPHHPTQYRRTTARKRPATAFRRAPALAPVLAPPPPAHPPEVRRPAAAPDFAGVTRPRAGILKTGSGSSERPRRRRPIPVLSLQPHPSRTSVSSHRHPVGRRRSPTRRSCATAPEPGNPGPSARSRRSPDRPAHWGTNRSKPLRTDVTQVTLVEA</sequence>
<dbReference type="EMBL" id="BIFH01000014">
    <property type="protein sequence ID" value="GCD93540.1"/>
    <property type="molecule type" value="Genomic_DNA"/>
</dbReference>
<feature type="compositionally biased region" description="Basic residues" evidence="1">
    <location>
        <begin position="92"/>
        <end position="116"/>
    </location>
</feature>
<evidence type="ECO:0000313" key="2">
    <source>
        <dbReference type="EMBL" id="GCD93540.1"/>
    </source>
</evidence>
<proteinExistence type="predicted"/>
<evidence type="ECO:0000256" key="1">
    <source>
        <dbReference type="SAM" id="MobiDB-lite"/>
    </source>
</evidence>
<evidence type="ECO:0000313" key="3">
    <source>
        <dbReference type="Proteomes" id="UP000286931"/>
    </source>
</evidence>